<protein>
    <submittedName>
        <fullName evidence="1">Uncharacterized protein</fullName>
    </submittedName>
</protein>
<gene>
    <name evidence="1" type="ORF">LEP1GSC172_3196</name>
</gene>
<accession>M6VIJ1</accession>
<evidence type="ECO:0000313" key="1">
    <source>
        <dbReference type="EMBL" id="EMO52954.1"/>
    </source>
</evidence>
<reference evidence="1 2" key="1">
    <citation type="submission" date="2013-01" db="EMBL/GenBank/DDBJ databases">
        <authorList>
            <person name="Harkins D.M."/>
            <person name="Durkin A.S."/>
            <person name="Brinkac L.M."/>
            <person name="Haft D.H."/>
            <person name="Selengut J.D."/>
            <person name="Sanka R."/>
            <person name="DePew J."/>
            <person name="Purushe J."/>
            <person name="Matthias M.A."/>
            <person name="Vinetz J.M."/>
            <person name="Sutton G.G."/>
            <person name="Nierman W.C."/>
            <person name="Fouts D.E."/>
        </authorList>
    </citation>
    <scope>NUCLEOTIDE SEQUENCE [LARGE SCALE GENOMIC DNA]</scope>
    <source>
        <strain evidence="1 2">HAI1536</strain>
    </source>
</reference>
<sequence>MLKGCINNKSVIDYSNFIKEDFAEDPENIWTTTPLCRIFLSILNRSNFTLVKE</sequence>
<organism evidence="1 2">
    <name type="scientific">Leptospira noguchii</name>
    <dbReference type="NCBI Taxonomy" id="28182"/>
    <lineage>
        <taxon>Bacteria</taxon>
        <taxon>Pseudomonadati</taxon>
        <taxon>Spirochaetota</taxon>
        <taxon>Spirochaetia</taxon>
        <taxon>Leptospirales</taxon>
        <taxon>Leptospiraceae</taxon>
        <taxon>Leptospira</taxon>
    </lineage>
</organism>
<proteinExistence type="predicted"/>
<dbReference type="Proteomes" id="UP000012112">
    <property type="component" value="Unassembled WGS sequence"/>
</dbReference>
<comment type="caution">
    <text evidence="1">The sequence shown here is derived from an EMBL/GenBank/DDBJ whole genome shotgun (WGS) entry which is preliminary data.</text>
</comment>
<evidence type="ECO:0000313" key="2">
    <source>
        <dbReference type="Proteomes" id="UP000012112"/>
    </source>
</evidence>
<name>M6VIJ1_9LEPT</name>
<dbReference type="AlphaFoldDB" id="M6VIJ1"/>
<dbReference type="EMBL" id="AKWD02000053">
    <property type="protein sequence ID" value="EMO52954.1"/>
    <property type="molecule type" value="Genomic_DNA"/>
</dbReference>